<dbReference type="KEGG" id="lez:GLE_1224"/>
<reference evidence="2 3" key="1">
    <citation type="submission" date="2015-11" db="EMBL/GenBank/DDBJ databases">
        <title>Genome sequences of Lysobacter enzymogenes strain C3 and Lysobacter antibioticus ATCC 29479.</title>
        <authorList>
            <person name="Kobayashi D.Y."/>
        </authorList>
    </citation>
    <scope>NUCLEOTIDE SEQUENCE [LARGE SCALE GENOMIC DNA]</scope>
    <source>
        <strain evidence="2 3">C3</strain>
    </source>
</reference>
<evidence type="ECO:0000313" key="2">
    <source>
        <dbReference type="EMBL" id="ALN56581.1"/>
    </source>
</evidence>
<protein>
    <submittedName>
        <fullName evidence="2">Uncharacterized protein</fullName>
    </submittedName>
</protein>
<feature type="transmembrane region" description="Helical" evidence="1">
    <location>
        <begin position="21"/>
        <end position="40"/>
    </location>
</feature>
<dbReference type="Proteomes" id="UP000061569">
    <property type="component" value="Chromosome"/>
</dbReference>
<name>A0A0S2DDI4_LYSEN</name>
<dbReference type="STRING" id="69.GLE_1224"/>
<keyword evidence="1" id="KW-0472">Membrane</keyword>
<keyword evidence="1" id="KW-0812">Transmembrane</keyword>
<dbReference type="AlphaFoldDB" id="A0A0S2DDI4"/>
<keyword evidence="1" id="KW-1133">Transmembrane helix</keyword>
<sequence length="42" mass="4900">MDARVRRRGMDAPYGASPRPVLYLVAFDLKQAFFFGYFLLSR</sequence>
<gene>
    <name evidence="2" type="ORF">GLE_1224</name>
</gene>
<accession>A0A0S2DDI4</accession>
<organism evidence="2 3">
    <name type="scientific">Lysobacter enzymogenes</name>
    <dbReference type="NCBI Taxonomy" id="69"/>
    <lineage>
        <taxon>Bacteria</taxon>
        <taxon>Pseudomonadati</taxon>
        <taxon>Pseudomonadota</taxon>
        <taxon>Gammaproteobacteria</taxon>
        <taxon>Lysobacterales</taxon>
        <taxon>Lysobacteraceae</taxon>
        <taxon>Lysobacter</taxon>
    </lineage>
</organism>
<proteinExistence type="predicted"/>
<dbReference type="PATRIC" id="fig|69.6.peg.1209"/>
<evidence type="ECO:0000313" key="3">
    <source>
        <dbReference type="Proteomes" id="UP000061569"/>
    </source>
</evidence>
<evidence type="ECO:0000256" key="1">
    <source>
        <dbReference type="SAM" id="Phobius"/>
    </source>
</evidence>
<dbReference type="EMBL" id="CP013140">
    <property type="protein sequence ID" value="ALN56581.1"/>
    <property type="molecule type" value="Genomic_DNA"/>
</dbReference>